<gene>
    <name evidence="1" type="ORF">N478_01330</name>
</gene>
<dbReference type="AlphaFoldDB" id="A0A167PH57"/>
<evidence type="ECO:0000313" key="1">
    <source>
        <dbReference type="EMBL" id="KZN70580.1"/>
    </source>
</evidence>
<organism evidence="1 2">
    <name type="scientific">Pseudoalteromonas luteoviolacea S4060-1</name>
    <dbReference type="NCBI Taxonomy" id="1365257"/>
    <lineage>
        <taxon>Bacteria</taxon>
        <taxon>Pseudomonadati</taxon>
        <taxon>Pseudomonadota</taxon>
        <taxon>Gammaproteobacteria</taxon>
        <taxon>Alteromonadales</taxon>
        <taxon>Pseudoalteromonadaceae</taxon>
        <taxon>Pseudoalteromonas</taxon>
    </lineage>
</organism>
<sequence>MSANIDDIGSYLDQLEVYCHNGKLDDAQGEVQKIDECIKQLFANQDVELSDTQVSMLTHFYDKIGELSDLLGSQKADVSQKLGKHLSNKKKINAYKGMQ</sequence>
<evidence type="ECO:0008006" key="3">
    <source>
        <dbReference type="Google" id="ProtNLM"/>
    </source>
</evidence>
<dbReference type="PATRIC" id="fig|1365257.3.peg.277"/>
<proteinExistence type="predicted"/>
<dbReference type="RefSeq" id="WP_063379670.1">
    <property type="nucleotide sequence ID" value="NZ_AUXX01000001.1"/>
</dbReference>
<accession>A0A167PH57</accession>
<dbReference type="Proteomes" id="UP000076661">
    <property type="component" value="Unassembled WGS sequence"/>
</dbReference>
<reference evidence="1 2" key="1">
    <citation type="submission" date="2013-07" db="EMBL/GenBank/DDBJ databases">
        <title>Comparative Genomic and Metabolomic Analysis of Twelve Strains of Pseudoalteromonas luteoviolacea.</title>
        <authorList>
            <person name="Vynne N.G."/>
            <person name="Mansson M."/>
            <person name="Gram L."/>
        </authorList>
    </citation>
    <scope>NUCLEOTIDE SEQUENCE [LARGE SCALE GENOMIC DNA]</scope>
    <source>
        <strain evidence="1 2">S4060-1</strain>
    </source>
</reference>
<comment type="caution">
    <text evidence="1">The sequence shown here is derived from an EMBL/GenBank/DDBJ whole genome shotgun (WGS) entry which is preliminary data.</text>
</comment>
<dbReference type="EMBL" id="AUXX01000001">
    <property type="protein sequence ID" value="KZN70580.1"/>
    <property type="molecule type" value="Genomic_DNA"/>
</dbReference>
<evidence type="ECO:0000313" key="2">
    <source>
        <dbReference type="Proteomes" id="UP000076661"/>
    </source>
</evidence>
<protein>
    <recommendedName>
        <fullName evidence="3">Flagellar protein FliT</fullName>
    </recommendedName>
</protein>
<name>A0A167PH57_9GAMM</name>